<dbReference type="InterPro" id="IPR016177">
    <property type="entry name" value="DNA-bd_dom_sf"/>
</dbReference>
<comment type="subcellular location">
    <subcellularLocation>
        <location evidence="1">Nucleus</location>
    </subcellularLocation>
</comment>
<dbReference type="InterPro" id="IPR044808">
    <property type="entry name" value="ERF_plant"/>
</dbReference>
<feature type="region of interest" description="Disordered" evidence="9">
    <location>
        <begin position="130"/>
        <end position="167"/>
    </location>
</feature>
<dbReference type="InterPro" id="IPR036955">
    <property type="entry name" value="AP2/ERF_dom_sf"/>
</dbReference>
<keyword evidence="12" id="KW-1185">Reference proteome</keyword>
<evidence type="ECO:0000313" key="12">
    <source>
        <dbReference type="Proteomes" id="UP000436088"/>
    </source>
</evidence>
<dbReference type="GO" id="GO:0003700">
    <property type="term" value="F:DNA-binding transcription factor activity"/>
    <property type="evidence" value="ECO:0007669"/>
    <property type="project" value="InterPro"/>
</dbReference>
<dbReference type="GO" id="GO:0005634">
    <property type="term" value="C:nucleus"/>
    <property type="evidence" value="ECO:0007669"/>
    <property type="project" value="UniProtKB-SubCell"/>
</dbReference>
<evidence type="ECO:0000256" key="9">
    <source>
        <dbReference type="SAM" id="MobiDB-lite"/>
    </source>
</evidence>
<keyword evidence="7" id="KW-0539">Nucleus</keyword>
<feature type="compositionally biased region" description="Basic and acidic residues" evidence="9">
    <location>
        <begin position="148"/>
        <end position="167"/>
    </location>
</feature>
<dbReference type="PRINTS" id="PR00367">
    <property type="entry name" value="ETHRSPELEMNT"/>
</dbReference>
<evidence type="ECO:0000256" key="6">
    <source>
        <dbReference type="ARBA" id="ARBA00023163"/>
    </source>
</evidence>
<evidence type="ECO:0000256" key="8">
    <source>
        <dbReference type="ARBA" id="ARBA00024343"/>
    </source>
</evidence>
<accession>A0A6A2Y1D2</accession>
<evidence type="ECO:0000259" key="10">
    <source>
        <dbReference type="PROSITE" id="PS51032"/>
    </source>
</evidence>
<sequence length="167" mass="18946">MASHEETSALELIRQHLLADFASMEPQKPSSSLSHRRPSINVTIPPQPKQVKFTADEERHYRGVRRRPWGKFAAEIRDPNRIRKGSRVWLGTFETAVEAARAYDRAAFKLRGCKAILNFPLEAGISNSVDNSFFKEKTKGGGGGRRRREPEKSVERKAVKSEKETEV</sequence>
<keyword evidence="2" id="KW-0936">Ethylene signaling pathway</keyword>
<comment type="caution">
    <text evidence="11">The sequence shown here is derived from an EMBL/GenBank/DDBJ whole genome shotgun (WGS) entry which is preliminary data.</text>
</comment>
<evidence type="ECO:0000256" key="2">
    <source>
        <dbReference type="ARBA" id="ARBA00022745"/>
    </source>
</evidence>
<comment type="similarity">
    <text evidence="8">Belongs to the AP2/ERF transcription factor family. ERF subfamily.</text>
</comment>
<dbReference type="Proteomes" id="UP000436088">
    <property type="component" value="Unassembled WGS sequence"/>
</dbReference>
<dbReference type="PROSITE" id="PS51032">
    <property type="entry name" value="AP2_ERF"/>
    <property type="match status" value="1"/>
</dbReference>
<feature type="region of interest" description="Disordered" evidence="9">
    <location>
        <begin position="24"/>
        <end position="46"/>
    </location>
</feature>
<evidence type="ECO:0000313" key="11">
    <source>
        <dbReference type="EMBL" id="KAE8663347.1"/>
    </source>
</evidence>
<dbReference type="GO" id="GO:0000976">
    <property type="term" value="F:transcription cis-regulatory region binding"/>
    <property type="evidence" value="ECO:0007669"/>
    <property type="project" value="UniProtKB-ARBA"/>
</dbReference>
<dbReference type="EMBL" id="VEPZ02001681">
    <property type="protein sequence ID" value="KAE8663347.1"/>
    <property type="molecule type" value="Genomic_DNA"/>
</dbReference>
<dbReference type="CDD" id="cd00018">
    <property type="entry name" value="AP2"/>
    <property type="match status" value="1"/>
</dbReference>
<name>A0A6A2Y1D2_HIBSY</name>
<reference evidence="11" key="1">
    <citation type="submission" date="2019-09" db="EMBL/GenBank/DDBJ databases">
        <title>Draft genome information of white flower Hibiscus syriacus.</title>
        <authorList>
            <person name="Kim Y.-M."/>
        </authorList>
    </citation>
    <scope>NUCLEOTIDE SEQUENCE [LARGE SCALE GENOMIC DNA]</scope>
    <source>
        <strain evidence="11">YM2019G1</strain>
    </source>
</reference>
<organism evidence="11 12">
    <name type="scientific">Hibiscus syriacus</name>
    <name type="common">Rose of Sharon</name>
    <dbReference type="NCBI Taxonomy" id="106335"/>
    <lineage>
        <taxon>Eukaryota</taxon>
        <taxon>Viridiplantae</taxon>
        <taxon>Streptophyta</taxon>
        <taxon>Embryophyta</taxon>
        <taxon>Tracheophyta</taxon>
        <taxon>Spermatophyta</taxon>
        <taxon>Magnoliopsida</taxon>
        <taxon>eudicotyledons</taxon>
        <taxon>Gunneridae</taxon>
        <taxon>Pentapetalae</taxon>
        <taxon>rosids</taxon>
        <taxon>malvids</taxon>
        <taxon>Malvales</taxon>
        <taxon>Malvaceae</taxon>
        <taxon>Malvoideae</taxon>
        <taxon>Hibiscus</taxon>
    </lineage>
</organism>
<keyword evidence="4" id="KW-0238">DNA-binding</keyword>
<evidence type="ECO:0000256" key="4">
    <source>
        <dbReference type="ARBA" id="ARBA00023125"/>
    </source>
</evidence>
<dbReference type="SMART" id="SM00380">
    <property type="entry name" value="AP2"/>
    <property type="match status" value="1"/>
</dbReference>
<dbReference type="Pfam" id="PF00847">
    <property type="entry name" value="AP2"/>
    <property type="match status" value="1"/>
</dbReference>
<dbReference type="InterPro" id="IPR001471">
    <property type="entry name" value="AP2/ERF_dom"/>
</dbReference>
<protein>
    <submittedName>
        <fullName evidence="11">Ethylene-responsive transcription factor 5</fullName>
    </submittedName>
</protein>
<dbReference type="PANTHER" id="PTHR31190">
    <property type="entry name" value="DNA-BINDING DOMAIN"/>
    <property type="match status" value="1"/>
</dbReference>
<evidence type="ECO:0000256" key="3">
    <source>
        <dbReference type="ARBA" id="ARBA00023015"/>
    </source>
</evidence>
<dbReference type="AlphaFoldDB" id="A0A6A2Y1D2"/>
<evidence type="ECO:0000256" key="5">
    <source>
        <dbReference type="ARBA" id="ARBA00023159"/>
    </source>
</evidence>
<dbReference type="SUPFAM" id="SSF54171">
    <property type="entry name" value="DNA-binding domain"/>
    <property type="match status" value="1"/>
</dbReference>
<dbReference type="FunFam" id="3.30.730.10:FF:000001">
    <property type="entry name" value="Ethylene-responsive transcription factor 2"/>
    <property type="match status" value="1"/>
</dbReference>
<dbReference type="Gene3D" id="3.30.730.10">
    <property type="entry name" value="AP2/ERF domain"/>
    <property type="match status" value="1"/>
</dbReference>
<evidence type="ECO:0000256" key="7">
    <source>
        <dbReference type="ARBA" id="ARBA00023242"/>
    </source>
</evidence>
<dbReference type="PANTHER" id="PTHR31190:SF499">
    <property type="entry name" value="ETHYLENE-RESPONSIVE TRANSCRIPTION FACTOR ERF105"/>
    <property type="match status" value="1"/>
</dbReference>
<dbReference type="GO" id="GO:0009873">
    <property type="term" value="P:ethylene-activated signaling pathway"/>
    <property type="evidence" value="ECO:0007669"/>
    <property type="project" value="UniProtKB-KW"/>
</dbReference>
<dbReference type="GO" id="GO:0006950">
    <property type="term" value="P:response to stress"/>
    <property type="evidence" value="ECO:0007669"/>
    <property type="project" value="UniProtKB-ARBA"/>
</dbReference>
<feature type="domain" description="AP2/ERF" evidence="10">
    <location>
        <begin position="60"/>
        <end position="120"/>
    </location>
</feature>
<gene>
    <name evidence="11" type="ORF">F3Y22_tig00112988pilonHSYRG00177</name>
</gene>
<keyword evidence="5" id="KW-0010">Activator</keyword>
<evidence type="ECO:0000256" key="1">
    <source>
        <dbReference type="ARBA" id="ARBA00004123"/>
    </source>
</evidence>
<proteinExistence type="inferred from homology"/>
<keyword evidence="3" id="KW-0805">Transcription regulation</keyword>
<keyword evidence="6" id="KW-0804">Transcription</keyword>